<reference evidence="2 3" key="2">
    <citation type="submission" date="2024-07" db="EMBL/GenBank/DDBJ databases">
        <authorList>
            <person name="Akdeniz Z."/>
        </authorList>
    </citation>
    <scope>NUCLEOTIDE SEQUENCE [LARGE SCALE GENOMIC DNA]</scope>
</reference>
<reference evidence="1" key="1">
    <citation type="submission" date="2023-06" db="EMBL/GenBank/DDBJ databases">
        <authorList>
            <person name="Kurt Z."/>
        </authorList>
    </citation>
    <scope>NUCLEOTIDE SEQUENCE</scope>
</reference>
<sequence length="115" mass="14281">MVYWPQGSFATCFTFSSSFSRRKSIQKYFKRFKMKVKQLKQFWSDEFKNWRISVQAKFKWQLITHQCSRMWRIRMRKRRFESIFVQLQQNYKIDKQGIVNVIKQHDTEPVQTKVK</sequence>
<dbReference type="Proteomes" id="UP001642409">
    <property type="component" value="Unassembled WGS sequence"/>
</dbReference>
<gene>
    <name evidence="2" type="ORF">HINF_LOCUS42057</name>
    <name evidence="1" type="ORF">HINF_LOCUS44088</name>
</gene>
<keyword evidence="3" id="KW-1185">Reference proteome</keyword>
<dbReference type="AlphaFoldDB" id="A0AA86V4B1"/>
<proteinExistence type="predicted"/>
<comment type="caution">
    <text evidence="1">The sequence shown here is derived from an EMBL/GenBank/DDBJ whole genome shotgun (WGS) entry which is preliminary data.</text>
</comment>
<evidence type="ECO:0000313" key="1">
    <source>
        <dbReference type="EMBL" id="CAI9956443.1"/>
    </source>
</evidence>
<protein>
    <submittedName>
        <fullName evidence="2">Hypothetical_protein</fullName>
    </submittedName>
</protein>
<name>A0AA86V4B1_9EUKA</name>
<evidence type="ECO:0000313" key="3">
    <source>
        <dbReference type="Proteomes" id="UP001642409"/>
    </source>
</evidence>
<evidence type="ECO:0000313" key="2">
    <source>
        <dbReference type="EMBL" id="CAL6047123.1"/>
    </source>
</evidence>
<dbReference type="EMBL" id="CATOUU010000873">
    <property type="protein sequence ID" value="CAI9956443.1"/>
    <property type="molecule type" value="Genomic_DNA"/>
</dbReference>
<organism evidence="1">
    <name type="scientific">Hexamita inflata</name>
    <dbReference type="NCBI Taxonomy" id="28002"/>
    <lineage>
        <taxon>Eukaryota</taxon>
        <taxon>Metamonada</taxon>
        <taxon>Diplomonadida</taxon>
        <taxon>Hexamitidae</taxon>
        <taxon>Hexamitinae</taxon>
        <taxon>Hexamita</taxon>
    </lineage>
</organism>
<accession>A0AA86V4B1</accession>
<dbReference type="EMBL" id="CAXDID020000170">
    <property type="protein sequence ID" value="CAL6047123.1"/>
    <property type="molecule type" value="Genomic_DNA"/>
</dbReference>